<feature type="compositionally biased region" description="Basic and acidic residues" evidence="8">
    <location>
        <begin position="152"/>
        <end position="173"/>
    </location>
</feature>
<dbReference type="InterPro" id="IPR014001">
    <property type="entry name" value="Helicase_ATP-bd"/>
</dbReference>
<dbReference type="RefSeq" id="XP_062627950.1">
    <property type="nucleotide sequence ID" value="XM_062771966.1"/>
</dbReference>
<feature type="compositionally biased region" description="Low complexity" evidence="8">
    <location>
        <begin position="183"/>
        <end position="200"/>
    </location>
</feature>
<keyword evidence="2 6" id="KW-0378">Hydrolase</keyword>
<comment type="function">
    <text evidence="7">RNA helicase.</text>
</comment>
<reference evidence="11" key="1">
    <citation type="submission" date="2023-10" db="EMBL/GenBank/DDBJ databases">
        <authorList>
            <person name="Noh H."/>
        </authorList>
    </citation>
    <scope>NUCLEOTIDE SEQUENCE</scope>
    <source>
        <strain evidence="11">DUCC4014</strain>
    </source>
</reference>
<dbReference type="PROSITE" id="PS00039">
    <property type="entry name" value="DEAD_ATP_HELICASE"/>
    <property type="match status" value="1"/>
</dbReference>
<dbReference type="SUPFAM" id="SSF52540">
    <property type="entry name" value="P-loop containing nucleoside triphosphate hydrolases"/>
    <property type="match status" value="1"/>
</dbReference>
<dbReference type="PROSITE" id="PS51194">
    <property type="entry name" value="HELICASE_CTER"/>
    <property type="match status" value="1"/>
</dbReference>
<name>A0AAF0Y806_9TREE</name>
<dbReference type="GO" id="GO:0003723">
    <property type="term" value="F:RNA binding"/>
    <property type="evidence" value="ECO:0007669"/>
    <property type="project" value="UniProtKB-UniRule"/>
</dbReference>
<keyword evidence="1 6" id="KW-0547">Nucleotide-binding</keyword>
<dbReference type="InterPro" id="IPR027417">
    <property type="entry name" value="P-loop_NTPase"/>
</dbReference>
<keyword evidence="3 6" id="KW-0347">Helicase</keyword>
<feature type="domain" description="Helicase C-terminal" evidence="10">
    <location>
        <begin position="596"/>
        <end position="753"/>
    </location>
</feature>
<evidence type="ECO:0000256" key="2">
    <source>
        <dbReference type="ARBA" id="ARBA00022801"/>
    </source>
</evidence>
<evidence type="ECO:0000259" key="9">
    <source>
        <dbReference type="PROSITE" id="PS51192"/>
    </source>
</evidence>
<evidence type="ECO:0000256" key="3">
    <source>
        <dbReference type="ARBA" id="ARBA00022806"/>
    </source>
</evidence>
<dbReference type="PANTHER" id="PTHR24031">
    <property type="entry name" value="RNA HELICASE"/>
    <property type="match status" value="1"/>
</dbReference>
<dbReference type="EMBL" id="CP086717">
    <property type="protein sequence ID" value="WOO81918.1"/>
    <property type="molecule type" value="Genomic_DNA"/>
</dbReference>
<evidence type="ECO:0000256" key="4">
    <source>
        <dbReference type="ARBA" id="ARBA00022840"/>
    </source>
</evidence>
<feature type="compositionally biased region" description="Basic residues" evidence="8">
    <location>
        <begin position="56"/>
        <end position="83"/>
    </location>
</feature>
<accession>A0AAF0Y806</accession>
<dbReference type="PROSITE" id="PS51192">
    <property type="entry name" value="HELICASE_ATP_BIND_1"/>
    <property type="match status" value="1"/>
</dbReference>
<feature type="compositionally biased region" description="Pro residues" evidence="8">
    <location>
        <begin position="243"/>
        <end position="257"/>
    </location>
</feature>
<comment type="similarity">
    <text evidence="6">Belongs to the DEAD box helicase family.</text>
</comment>
<dbReference type="CDD" id="cd18787">
    <property type="entry name" value="SF2_C_DEAD"/>
    <property type="match status" value="1"/>
</dbReference>
<dbReference type="InterPro" id="IPR000629">
    <property type="entry name" value="RNA-helicase_DEAD-box_CS"/>
</dbReference>
<evidence type="ECO:0000259" key="10">
    <source>
        <dbReference type="PROSITE" id="PS51194"/>
    </source>
</evidence>
<evidence type="ECO:0000313" key="12">
    <source>
        <dbReference type="Proteomes" id="UP000827549"/>
    </source>
</evidence>
<dbReference type="InterPro" id="IPR001650">
    <property type="entry name" value="Helicase_C-like"/>
</dbReference>
<proteinExistence type="inferred from homology"/>
<sequence>MSLPTKRKHVVFDGAEAEAEAGPSTIHPDRAYIHPDRAGFHPDRAAAIDAAQPAAKKPKVKSGKKKQYLAKKARRQRKLKAAKKAAAPKNQEWNGEESESDDESEDEDDDEEESEKEEANGKPEPSVSAPVDGAADGAAAEEDERAKRKAEKRAIGDGRKEERKAKRAAERKTKAAGQPNGEASTLAPAPAATLSTAQAASDDEDDDEAGAAADDDDEVEDYEHPELEDGAIPDLPTRLTRSPSPPPLEPFPLPRMAPAPDAAVLSRQGMPTGLEDAVFIDQGLRAGVADLAASLGSGTAGLSERTQKRLAELGVDEFFAVQAAILPHLLSLPLVPLPHAQLSDYLVSAPTGSGKTLAYAVPIVEVLRQRVVPRLRALIVLPTRDLVMQVRETLEALAKGTGLLIGSVTGQHSFAHEQAQLVGELDEQLLGGSSKLDILIATPGRLMDHLASTPNFTLQHLRFLVIDEADRLLTQSFQNWLAQVLAHARPPTAKEASKTSTHDAVASSWAEPLGLASGDWEGSDAVQSTCQKLLFSATLTRDPAKVAALDLASPQYYIVQSTSNPLSATAVGSSFALPSELTERMLILPPALKPLNLIHLLHAPQFNATPALVFTKSVEAATRLVKLLEFFEDAFIGGNKRVTVRGYTRDMAPAERKRLLKDFSDGKVDVIVCSDLVARGMDLPQVAHAISYDTPLDMTKYVHRAGRTARAGREGTAWTLVEKQEALHFKGMLKGAGHEAAVKKVKVKEDELEGYKESYDIAMKRLREVYGRE</sequence>
<evidence type="ECO:0000256" key="7">
    <source>
        <dbReference type="RuleBase" id="RU365068"/>
    </source>
</evidence>
<feature type="compositionally biased region" description="Basic and acidic residues" evidence="8">
    <location>
        <begin position="27"/>
        <end position="46"/>
    </location>
</feature>
<keyword evidence="12" id="KW-1185">Reference proteome</keyword>
<feature type="region of interest" description="Disordered" evidence="8">
    <location>
        <begin position="1"/>
        <end position="257"/>
    </location>
</feature>
<gene>
    <name evidence="11" type="primary">dbp6</name>
    <name evidence="11" type="ORF">LOC62_04G005433</name>
</gene>
<dbReference type="GeneID" id="87808662"/>
<dbReference type="CDD" id="cd17956">
    <property type="entry name" value="DEADc_DDX51"/>
    <property type="match status" value="1"/>
</dbReference>
<evidence type="ECO:0000313" key="11">
    <source>
        <dbReference type="EMBL" id="WOO81918.1"/>
    </source>
</evidence>
<dbReference type="Pfam" id="PF00271">
    <property type="entry name" value="Helicase_C"/>
    <property type="match status" value="1"/>
</dbReference>
<dbReference type="Proteomes" id="UP000827549">
    <property type="component" value="Chromosome 4"/>
</dbReference>
<dbReference type="GO" id="GO:0016787">
    <property type="term" value="F:hydrolase activity"/>
    <property type="evidence" value="ECO:0007669"/>
    <property type="project" value="UniProtKB-KW"/>
</dbReference>
<dbReference type="EC" id="3.6.4.13" evidence="7"/>
<evidence type="ECO:0000256" key="1">
    <source>
        <dbReference type="ARBA" id="ARBA00022741"/>
    </source>
</evidence>
<dbReference type="AlphaFoldDB" id="A0AAF0Y806"/>
<comment type="domain">
    <text evidence="7">The Q motif is unique to and characteristic of the DEAD box family of RNA helicases and controls ATP binding and hydrolysis.</text>
</comment>
<dbReference type="InterPro" id="IPR011545">
    <property type="entry name" value="DEAD/DEAH_box_helicase_dom"/>
</dbReference>
<protein>
    <recommendedName>
        <fullName evidence="7">ATP-dependent RNA helicase</fullName>
        <ecNumber evidence="7">3.6.4.13</ecNumber>
    </recommendedName>
</protein>
<dbReference type="SMART" id="SM00487">
    <property type="entry name" value="DEXDc"/>
    <property type="match status" value="1"/>
</dbReference>
<keyword evidence="4 6" id="KW-0067">ATP-binding</keyword>
<feature type="compositionally biased region" description="Acidic residues" evidence="8">
    <location>
        <begin position="94"/>
        <end position="116"/>
    </location>
</feature>
<evidence type="ECO:0000256" key="5">
    <source>
        <dbReference type="ARBA" id="ARBA00022884"/>
    </source>
</evidence>
<evidence type="ECO:0000256" key="6">
    <source>
        <dbReference type="RuleBase" id="RU000492"/>
    </source>
</evidence>
<evidence type="ECO:0000256" key="8">
    <source>
        <dbReference type="SAM" id="MobiDB-lite"/>
    </source>
</evidence>
<comment type="catalytic activity">
    <reaction evidence="7">
        <text>ATP + H2O = ADP + phosphate + H(+)</text>
        <dbReference type="Rhea" id="RHEA:13065"/>
        <dbReference type="ChEBI" id="CHEBI:15377"/>
        <dbReference type="ChEBI" id="CHEBI:15378"/>
        <dbReference type="ChEBI" id="CHEBI:30616"/>
        <dbReference type="ChEBI" id="CHEBI:43474"/>
        <dbReference type="ChEBI" id="CHEBI:456216"/>
        <dbReference type="EC" id="3.6.4.13"/>
    </reaction>
</comment>
<dbReference type="SMART" id="SM00490">
    <property type="entry name" value="HELICc"/>
    <property type="match status" value="1"/>
</dbReference>
<dbReference type="GO" id="GO:0005524">
    <property type="term" value="F:ATP binding"/>
    <property type="evidence" value="ECO:0007669"/>
    <property type="project" value="UniProtKB-UniRule"/>
</dbReference>
<organism evidence="11 12">
    <name type="scientific">Vanrija pseudolonga</name>
    <dbReference type="NCBI Taxonomy" id="143232"/>
    <lineage>
        <taxon>Eukaryota</taxon>
        <taxon>Fungi</taxon>
        <taxon>Dikarya</taxon>
        <taxon>Basidiomycota</taxon>
        <taxon>Agaricomycotina</taxon>
        <taxon>Tremellomycetes</taxon>
        <taxon>Trichosporonales</taxon>
        <taxon>Trichosporonaceae</taxon>
        <taxon>Vanrija</taxon>
    </lineage>
</organism>
<dbReference type="GO" id="GO:0003724">
    <property type="term" value="F:RNA helicase activity"/>
    <property type="evidence" value="ECO:0007669"/>
    <property type="project" value="UniProtKB-EC"/>
</dbReference>
<dbReference type="Gene3D" id="3.40.50.300">
    <property type="entry name" value="P-loop containing nucleotide triphosphate hydrolases"/>
    <property type="match status" value="2"/>
</dbReference>
<keyword evidence="5 7" id="KW-0694">RNA-binding</keyword>
<feature type="domain" description="Helicase ATP-binding" evidence="9">
    <location>
        <begin position="336"/>
        <end position="557"/>
    </location>
</feature>
<feature type="compositionally biased region" description="Acidic residues" evidence="8">
    <location>
        <begin position="201"/>
        <end position="221"/>
    </location>
</feature>
<dbReference type="Pfam" id="PF00270">
    <property type="entry name" value="DEAD"/>
    <property type="match status" value="1"/>
</dbReference>